<dbReference type="Gene3D" id="3.40.1350.10">
    <property type="match status" value="1"/>
</dbReference>
<feature type="domain" description="tRNA-splicing endonuclease subunit Sen15" evidence="4">
    <location>
        <begin position="157"/>
        <end position="193"/>
    </location>
</feature>
<dbReference type="PANTHER" id="PTHR28518">
    <property type="entry name" value="TRNA-SPLICING ENDONUCLEASE SUBUNIT SEN15"/>
    <property type="match status" value="1"/>
</dbReference>
<dbReference type="OrthoDB" id="10002170at2759"/>
<dbReference type="InterPro" id="IPR011856">
    <property type="entry name" value="tRNA_endonuc-like_dom_sf"/>
</dbReference>
<dbReference type="EMBL" id="MVGC01000413">
    <property type="protein sequence ID" value="RJE19374.1"/>
    <property type="molecule type" value="Genomic_DNA"/>
</dbReference>
<sequence length="193" mass="21299">MTVSNAAESPPAPSSVSTLISSTPTPATPYSATAAQVLHSLQHQHLWTSLETHPLTIPNSESPIYLISGIPPHRVYTHPDEQLFMLEKGLRDEDIPPERVFALPLAQGQSWSLRRMAAVFDSLSDEDVEPEISEEGEKAQKLTEYYEGRKVARATKEWGGKRMLLAMIDKGMGGDGTVVYYVIQEGAVKPRQN</sequence>
<dbReference type="InterPro" id="IPR036167">
    <property type="entry name" value="tRNA_intron_Endo_cat-like_sf"/>
</dbReference>
<dbReference type="InterPro" id="IPR042777">
    <property type="entry name" value="Sen15_fungi"/>
</dbReference>
<feature type="region of interest" description="Disordered" evidence="3">
    <location>
        <begin position="1"/>
        <end position="26"/>
    </location>
</feature>
<dbReference type="STRING" id="2070753.A0A3A2ZJ46"/>
<dbReference type="FunFam" id="3.40.1350.10:FF:000012">
    <property type="entry name" value="Probable tRNA-splicing endonuclease subunit sen-15"/>
    <property type="match status" value="1"/>
</dbReference>
<dbReference type="SUPFAM" id="SSF53032">
    <property type="entry name" value="tRNA-intron endonuclease catalytic domain-like"/>
    <property type="match status" value="1"/>
</dbReference>
<organism evidence="5 6">
    <name type="scientific">Aspergillus sclerotialis</name>
    <dbReference type="NCBI Taxonomy" id="2070753"/>
    <lineage>
        <taxon>Eukaryota</taxon>
        <taxon>Fungi</taxon>
        <taxon>Dikarya</taxon>
        <taxon>Ascomycota</taxon>
        <taxon>Pezizomycotina</taxon>
        <taxon>Eurotiomycetes</taxon>
        <taxon>Eurotiomycetidae</taxon>
        <taxon>Eurotiales</taxon>
        <taxon>Aspergillaceae</taxon>
        <taxon>Aspergillus</taxon>
        <taxon>Aspergillus subgen. Polypaecilum</taxon>
    </lineage>
</organism>
<dbReference type="Pfam" id="PF09631">
    <property type="entry name" value="Sen15"/>
    <property type="match status" value="2"/>
</dbReference>
<keyword evidence="2" id="KW-0819">tRNA processing</keyword>
<dbReference type="Proteomes" id="UP000266188">
    <property type="component" value="Unassembled WGS sequence"/>
</dbReference>
<evidence type="ECO:0000256" key="2">
    <source>
        <dbReference type="ARBA" id="ARBA00022694"/>
    </source>
</evidence>
<protein>
    <recommendedName>
        <fullName evidence="4">tRNA-splicing endonuclease subunit Sen15 domain-containing protein</fullName>
    </recommendedName>
</protein>
<dbReference type="PANTHER" id="PTHR28518:SF1">
    <property type="entry name" value="TRNA-SPLICING ENDONUCLEASE SUBUNIT SEN15"/>
    <property type="match status" value="1"/>
</dbReference>
<evidence type="ECO:0000313" key="6">
    <source>
        <dbReference type="Proteomes" id="UP000266188"/>
    </source>
</evidence>
<dbReference type="GO" id="GO:0003676">
    <property type="term" value="F:nucleic acid binding"/>
    <property type="evidence" value="ECO:0007669"/>
    <property type="project" value="InterPro"/>
</dbReference>
<evidence type="ECO:0000256" key="1">
    <source>
        <dbReference type="ARBA" id="ARBA00006091"/>
    </source>
</evidence>
<dbReference type="GO" id="GO:0000214">
    <property type="term" value="C:tRNA-intron endonuclease complex"/>
    <property type="evidence" value="ECO:0007669"/>
    <property type="project" value="InterPro"/>
</dbReference>
<evidence type="ECO:0000256" key="3">
    <source>
        <dbReference type="SAM" id="MobiDB-lite"/>
    </source>
</evidence>
<dbReference type="InterPro" id="IPR018593">
    <property type="entry name" value="tRNA-endonuc_su_Sen15"/>
</dbReference>
<comment type="similarity">
    <text evidence="1">Belongs to the SEN15 family.</text>
</comment>
<dbReference type="GO" id="GO:0000213">
    <property type="term" value="F:tRNA-intron lyase activity"/>
    <property type="evidence" value="ECO:0007669"/>
    <property type="project" value="TreeGrafter"/>
</dbReference>
<evidence type="ECO:0000259" key="4">
    <source>
        <dbReference type="Pfam" id="PF09631"/>
    </source>
</evidence>
<feature type="domain" description="tRNA-splicing endonuclease subunit Sen15" evidence="4">
    <location>
        <begin position="36"/>
        <end position="128"/>
    </location>
</feature>
<dbReference type="GO" id="GO:0000379">
    <property type="term" value="P:tRNA-type intron splice site recognition and cleavage"/>
    <property type="evidence" value="ECO:0007669"/>
    <property type="project" value="InterPro"/>
</dbReference>
<keyword evidence="6" id="KW-1185">Reference proteome</keyword>
<name>A0A3A2ZJ46_9EURO</name>
<accession>A0A3A2ZJ46</accession>
<gene>
    <name evidence="5" type="ORF">PHISCL_08290</name>
</gene>
<dbReference type="AlphaFoldDB" id="A0A3A2ZJ46"/>
<proteinExistence type="inferred from homology"/>
<comment type="caution">
    <text evidence="5">The sequence shown here is derived from an EMBL/GenBank/DDBJ whole genome shotgun (WGS) entry which is preliminary data.</text>
</comment>
<reference evidence="6" key="1">
    <citation type="submission" date="2017-02" db="EMBL/GenBank/DDBJ databases">
        <authorList>
            <person name="Tafer H."/>
            <person name="Lopandic K."/>
        </authorList>
    </citation>
    <scope>NUCLEOTIDE SEQUENCE [LARGE SCALE GENOMIC DNA]</scope>
    <source>
        <strain evidence="6">CBS 366.77</strain>
    </source>
</reference>
<evidence type="ECO:0000313" key="5">
    <source>
        <dbReference type="EMBL" id="RJE19374.1"/>
    </source>
</evidence>